<evidence type="ECO:0000256" key="1">
    <source>
        <dbReference type="ARBA" id="ARBA00022664"/>
    </source>
</evidence>
<sequence>MPPTILAGALPGGVNIFSSPPPNPGINDPCMPKPPSFPPIPIRRRNPTPNNTPTGSNKPNPNPALKSTHRRTKYYKPVTDDVIQADGDRAVVISDSGVSYLLPGAPFEFQFSYSETPKVKPIAFREPAFLPFGPPTMSRPWTGKAPLKSKKEKELKRQKRVRLVPSSQSEEKEESEKKMVMETSRQITGNYRMHRRSREEILGKPLSKSEIRALVKPCLSRNRQVNLGRDGLIHNMLELIHSHWRRHEICKVRCRGVPTLDMDNVCHHLEEKTRGKIIHRVGGVIYLYRGRNYDPLNRPRYPVMLWKPAAPVYPKLIQEAPVGLTKVEADKLRNDGKKLLPICKLAKNGIYVDLVQNVRDAFEGSSLVKINCKGLEPSDYKKIGAKLKDLVPCVLMSFDDEQILIWRGNDWKSTTPSPNLISNRKISGTGNAGKLRVLWKSAIDAKKALLLDDESVAVSPDLLLEKVEQFESVSQATAHSYTARILVEKKENNFSSEDDEFLLVEEEKTKIPFGSLGVDQITRQ</sequence>
<feature type="domain" description="CRM" evidence="9">
    <location>
        <begin position="322"/>
        <end position="418"/>
    </location>
</feature>
<evidence type="ECO:0000313" key="10">
    <source>
        <dbReference type="EMBL" id="KMZ62411.1"/>
    </source>
</evidence>
<feature type="region of interest" description="Disordered" evidence="8">
    <location>
        <begin position="11"/>
        <end position="70"/>
    </location>
</feature>
<dbReference type="PANTHER" id="PTHR46247">
    <property type="entry name" value="CRS2-ASSOCIATED FACTOR 1, CHLOROPLASTIC"/>
    <property type="match status" value="1"/>
</dbReference>
<keyword evidence="11" id="KW-1185">Reference proteome</keyword>
<dbReference type="Pfam" id="PF01985">
    <property type="entry name" value="CRS1_YhbY"/>
    <property type="match status" value="2"/>
</dbReference>
<evidence type="ECO:0000256" key="4">
    <source>
        <dbReference type="ARBA" id="ARBA00022946"/>
    </source>
</evidence>
<accession>A0A0K9P024</accession>
<dbReference type="OrthoDB" id="2021019at2759"/>
<name>A0A0K9P024_ZOSMR</name>
<dbReference type="Proteomes" id="UP000036987">
    <property type="component" value="Unassembled WGS sequence"/>
</dbReference>
<dbReference type="PANTHER" id="PTHR46247:SF3">
    <property type="entry name" value="CRS2-ASSOCIATED FACTOR 2, CHLOROPLASTIC"/>
    <property type="match status" value="1"/>
</dbReference>
<feature type="compositionally biased region" description="Low complexity" evidence="8">
    <location>
        <begin position="47"/>
        <end position="59"/>
    </location>
</feature>
<reference evidence="11" key="1">
    <citation type="journal article" date="2016" name="Nature">
        <title>The genome of the seagrass Zostera marina reveals angiosperm adaptation to the sea.</title>
        <authorList>
            <person name="Olsen J.L."/>
            <person name="Rouze P."/>
            <person name="Verhelst B."/>
            <person name="Lin Y.-C."/>
            <person name="Bayer T."/>
            <person name="Collen J."/>
            <person name="Dattolo E."/>
            <person name="De Paoli E."/>
            <person name="Dittami S."/>
            <person name="Maumus F."/>
            <person name="Michel G."/>
            <person name="Kersting A."/>
            <person name="Lauritano C."/>
            <person name="Lohaus R."/>
            <person name="Toepel M."/>
            <person name="Tonon T."/>
            <person name="Vanneste K."/>
            <person name="Amirebrahimi M."/>
            <person name="Brakel J."/>
            <person name="Bostroem C."/>
            <person name="Chovatia M."/>
            <person name="Grimwood J."/>
            <person name="Jenkins J.W."/>
            <person name="Jueterbock A."/>
            <person name="Mraz A."/>
            <person name="Stam W.T."/>
            <person name="Tice H."/>
            <person name="Bornberg-Bauer E."/>
            <person name="Green P.J."/>
            <person name="Pearson G.A."/>
            <person name="Procaccini G."/>
            <person name="Duarte C.M."/>
            <person name="Schmutz J."/>
            <person name="Reusch T.B.H."/>
            <person name="Van de Peer Y."/>
        </authorList>
    </citation>
    <scope>NUCLEOTIDE SEQUENCE [LARGE SCALE GENOMIC DNA]</scope>
    <source>
        <strain evidence="11">cv. Finnish</strain>
    </source>
</reference>
<evidence type="ECO:0000256" key="3">
    <source>
        <dbReference type="ARBA" id="ARBA00022884"/>
    </source>
</evidence>
<evidence type="ECO:0000256" key="7">
    <source>
        <dbReference type="PROSITE-ProRule" id="PRU00626"/>
    </source>
</evidence>
<dbReference type="InterPro" id="IPR035920">
    <property type="entry name" value="YhbY-like_sf"/>
</dbReference>
<dbReference type="OMA" id="HVEMPGP"/>
<evidence type="ECO:0000256" key="5">
    <source>
        <dbReference type="ARBA" id="ARBA00023187"/>
    </source>
</evidence>
<dbReference type="STRING" id="29655.A0A0K9P024"/>
<gene>
    <name evidence="10" type="ORF">ZOSMA_467G00050</name>
</gene>
<feature type="domain" description="CRM" evidence="9">
    <location>
        <begin position="204"/>
        <end position="300"/>
    </location>
</feature>
<protein>
    <submittedName>
        <fullName evidence="10">CRS2-associated factor 2, chloroplastic</fullName>
    </submittedName>
</protein>
<keyword evidence="4" id="KW-0809">Transit peptide</keyword>
<keyword evidence="6" id="KW-0687">Ribonucleoprotein</keyword>
<organism evidence="10 11">
    <name type="scientific">Zostera marina</name>
    <name type="common">Eelgrass</name>
    <dbReference type="NCBI Taxonomy" id="29655"/>
    <lineage>
        <taxon>Eukaryota</taxon>
        <taxon>Viridiplantae</taxon>
        <taxon>Streptophyta</taxon>
        <taxon>Embryophyta</taxon>
        <taxon>Tracheophyta</taxon>
        <taxon>Spermatophyta</taxon>
        <taxon>Magnoliopsida</taxon>
        <taxon>Liliopsida</taxon>
        <taxon>Zosteraceae</taxon>
        <taxon>Zostera</taxon>
    </lineage>
</organism>
<proteinExistence type="predicted"/>
<keyword evidence="2" id="KW-0677">Repeat</keyword>
<dbReference type="SUPFAM" id="SSF75471">
    <property type="entry name" value="YhbY-like"/>
    <property type="match status" value="2"/>
</dbReference>
<evidence type="ECO:0000313" key="11">
    <source>
        <dbReference type="Proteomes" id="UP000036987"/>
    </source>
</evidence>
<evidence type="ECO:0000256" key="2">
    <source>
        <dbReference type="ARBA" id="ARBA00022737"/>
    </source>
</evidence>
<evidence type="ECO:0000259" key="9">
    <source>
        <dbReference type="PROSITE" id="PS51295"/>
    </source>
</evidence>
<dbReference type="FunFam" id="3.30.110.60:FF:000002">
    <property type="entry name" value="CRS2-associated factor 1, chloroplastic"/>
    <property type="match status" value="2"/>
</dbReference>
<evidence type="ECO:0000256" key="6">
    <source>
        <dbReference type="ARBA" id="ARBA00023274"/>
    </source>
</evidence>
<dbReference type="InterPro" id="IPR001890">
    <property type="entry name" value="RNA-binding_CRM"/>
</dbReference>
<dbReference type="GO" id="GO:1990904">
    <property type="term" value="C:ribonucleoprotein complex"/>
    <property type="evidence" value="ECO:0007669"/>
    <property type="project" value="UniProtKB-KW"/>
</dbReference>
<dbReference type="GO" id="GO:0003723">
    <property type="term" value="F:RNA binding"/>
    <property type="evidence" value="ECO:0007669"/>
    <property type="project" value="UniProtKB-UniRule"/>
</dbReference>
<keyword evidence="3 7" id="KW-0694">RNA-binding</keyword>
<dbReference type="PROSITE" id="PS51295">
    <property type="entry name" value="CRM"/>
    <property type="match status" value="2"/>
</dbReference>
<feature type="region of interest" description="Disordered" evidence="8">
    <location>
        <begin position="135"/>
        <end position="181"/>
    </location>
</feature>
<comment type="caution">
    <text evidence="10">The sequence shown here is derived from an EMBL/GenBank/DDBJ whole genome shotgun (WGS) entry which is preliminary data.</text>
</comment>
<keyword evidence="5" id="KW-0508">mRNA splicing</keyword>
<keyword evidence="1" id="KW-0507">mRNA processing</keyword>
<dbReference type="InterPro" id="IPR044599">
    <property type="entry name" value="CAF1P_plant"/>
</dbReference>
<dbReference type="EMBL" id="LFYR01001364">
    <property type="protein sequence ID" value="KMZ62411.1"/>
    <property type="molecule type" value="Genomic_DNA"/>
</dbReference>
<dbReference type="GO" id="GO:0006397">
    <property type="term" value="P:mRNA processing"/>
    <property type="evidence" value="ECO:0007669"/>
    <property type="project" value="UniProtKB-KW"/>
</dbReference>
<evidence type="ECO:0000256" key="8">
    <source>
        <dbReference type="SAM" id="MobiDB-lite"/>
    </source>
</evidence>
<dbReference type="AlphaFoldDB" id="A0A0K9P024"/>
<dbReference type="GO" id="GO:0000373">
    <property type="term" value="P:Group II intron splicing"/>
    <property type="evidence" value="ECO:0007669"/>
    <property type="project" value="InterPro"/>
</dbReference>
<feature type="compositionally biased region" description="Pro residues" evidence="8">
    <location>
        <begin position="31"/>
        <end position="41"/>
    </location>
</feature>
<dbReference type="Gene3D" id="3.30.110.60">
    <property type="entry name" value="YhbY-like"/>
    <property type="match status" value="2"/>
</dbReference>
<dbReference type="SMART" id="SM01103">
    <property type="entry name" value="CRS1_YhbY"/>
    <property type="match status" value="2"/>
</dbReference>